<dbReference type="OrthoDB" id="7165669at2"/>
<evidence type="ECO:0000313" key="1">
    <source>
        <dbReference type="EMBL" id="ACZ49292.1"/>
    </source>
</evidence>
<accession>D1AUR4</accession>
<dbReference type="KEGG" id="acn:ACIS_00734"/>
<dbReference type="Gene3D" id="3.30.2000.30">
    <property type="match status" value="1"/>
</dbReference>
<protein>
    <recommendedName>
        <fullName evidence="3">DUF3168 domain-containing protein</fullName>
    </recommendedName>
</protein>
<dbReference type="Proteomes" id="UP000000630">
    <property type="component" value="Chromosome"/>
</dbReference>
<dbReference type="EMBL" id="CP001759">
    <property type="protein sequence ID" value="ACZ49292.1"/>
    <property type="molecule type" value="Genomic_DNA"/>
</dbReference>
<evidence type="ECO:0000313" key="2">
    <source>
        <dbReference type="Proteomes" id="UP000000630"/>
    </source>
</evidence>
<dbReference type="STRING" id="574556.ACIS_00734"/>
<reference evidence="1 2" key="1">
    <citation type="journal article" date="2010" name="J. Bacteriol.">
        <title>Complete genome sequence of Anaplasma marginale subsp. centrale.</title>
        <authorList>
            <person name="Herndon D.R."/>
            <person name="Palmer G.H."/>
            <person name="Shkap V."/>
            <person name="Knowles D.P. Jr."/>
            <person name="Brayton K.A."/>
        </authorList>
    </citation>
    <scope>NUCLEOTIDE SEQUENCE [LARGE SCALE GENOMIC DNA]</scope>
    <source>
        <strain evidence="1 2">Israel</strain>
    </source>
</reference>
<keyword evidence="2" id="KW-1185">Reference proteome</keyword>
<gene>
    <name evidence="1" type="ordered locus">ACIS_00734</name>
</gene>
<dbReference type="AlphaFoldDB" id="D1AUR4"/>
<organism evidence="1 2">
    <name type="scientific">Anaplasma centrale (strain Israel)</name>
    <name type="common">Anaplasma marginale subsp. centrale (strain Israel)</name>
    <dbReference type="NCBI Taxonomy" id="574556"/>
    <lineage>
        <taxon>Bacteria</taxon>
        <taxon>Pseudomonadati</taxon>
        <taxon>Pseudomonadota</taxon>
        <taxon>Alphaproteobacteria</taxon>
        <taxon>Rickettsiales</taxon>
        <taxon>Anaplasmataceae</taxon>
        <taxon>Anaplasma</taxon>
    </lineage>
</organism>
<proteinExistence type="predicted"/>
<sequence length="128" mass="14649">MSIADLYALALERLRSDHNVRNLVSSVYEQAPTVASVPYANLHIRNSEDITTFDRAACKVHMTCYIFSYSIIETIEIIKHAKNVLQRLLQELELTFIGRGYRVVQKGETFQSALSFEVLIDDSPKIRE</sequence>
<dbReference type="HOGENOM" id="CLU_1955011_0_0_5"/>
<name>D1AUR4_ANACI</name>
<dbReference type="InterPro" id="IPR053745">
    <property type="entry name" value="Viral_Tail_Comp_sf"/>
</dbReference>
<dbReference type="RefSeq" id="WP_012880748.1">
    <property type="nucleotide sequence ID" value="NC_013532.1"/>
</dbReference>
<evidence type="ECO:0008006" key="3">
    <source>
        <dbReference type="Google" id="ProtNLM"/>
    </source>
</evidence>